<keyword evidence="1" id="KW-0812">Transmembrane</keyword>
<proteinExistence type="predicted"/>
<organism evidence="2 3">
    <name type="scientific">Selenomonas montiformis</name>
    <dbReference type="NCBI Taxonomy" id="2652285"/>
    <lineage>
        <taxon>Bacteria</taxon>
        <taxon>Bacillati</taxon>
        <taxon>Bacillota</taxon>
        <taxon>Negativicutes</taxon>
        <taxon>Selenomonadales</taxon>
        <taxon>Selenomonadaceae</taxon>
        <taxon>Selenomonas</taxon>
    </lineage>
</organism>
<feature type="transmembrane region" description="Helical" evidence="1">
    <location>
        <begin position="63"/>
        <end position="86"/>
    </location>
</feature>
<dbReference type="InterPro" id="IPR026268">
    <property type="entry name" value="RseC"/>
</dbReference>
<feature type="transmembrane region" description="Helical" evidence="1">
    <location>
        <begin position="98"/>
        <end position="118"/>
    </location>
</feature>
<protein>
    <submittedName>
        <fullName evidence="2">SoxR reducing system RseC family protein</fullName>
    </submittedName>
</protein>
<reference evidence="2 3" key="1">
    <citation type="submission" date="2019-08" db="EMBL/GenBank/DDBJ databases">
        <title>In-depth cultivation of the pig gut microbiome towards novel bacterial diversity and tailored functional studies.</title>
        <authorList>
            <person name="Wylensek D."/>
            <person name="Hitch T.C.A."/>
            <person name="Clavel T."/>
        </authorList>
    </citation>
    <scope>NUCLEOTIDE SEQUENCE [LARGE SCALE GENOMIC DNA]</scope>
    <source>
        <strain evidence="3">WCA-380-WT-3B3</strain>
    </source>
</reference>
<keyword evidence="3" id="KW-1185">Reference proteome</keyword>
<keyword evidence="1" id="KW-1133">Transmembrane helix</keyword>
<dbReference type="RefSeq" id="WP_154620224.1">
    <property type="nucleotide sequence ID" value="NZ_CBCTNG010000012.1"/>
</dbReference>
<sequence>MKQEQGLVIEVHDGMARIKVGRHEECTGCGACPSSRHVMVEAVNRIGAQPGQRVRFEMREQHMLLGAFVVFVLPLLAAGAGAVLGWLIGPGAGVGVDYAAPAGAAALFVLSLPAVKYFDRRAGRNQELKPVILEILDD</sequence>
<dbReference type="InterPro" id="IPR007359">
    <property type="entry name" value="SigmaE_reg_RseC_MucC"/>
</dbReference>
<evidence type="ECO:0000256" key="1">
    <source>
        <dbReference type="SAM" id="Phobius"/>
    </source>
</evidence>
<dbReference type="PIRSF" id="PIRSF004923">
    <property type="entry name" value="RseC"/>
    <property type="match status" value="1"/>
</dbReference>
<evidence type="ECO:0000313" key="2">
    <source>
        <dbReference type="EMBL" id="MSV24448.1"/>
    </source>
</evidence>
<gene>
    <name evidence="2" type="ORF">FYJ78_04455</name>
</gene>
<evidence type="ECO:0000313" key="3">
    <source>
        <dbReference type="Proteomes" id="UP000430222"/>
    </source>
</evidence>
<accession>A0A6I2UQG9</accession>
<dbReference type="EMBL" id="VUNL01000004">
    <property type="protein sequence ID" value="MSV24448.1"/>
    <property type="molecule type" value="Genomic_DNA"/>
</dbReference>
<dbReference type="PANTHER" id="PTHR35867:SF1">
    <property type="entry name" value="PROTEIN RSEC"/>
    <property type="match status" value="1"/>
</dbReference>
<dbReference type="Proteomes" id="UP000430222">
    <property type="component" value="Unassembled WGS sequence"/>
</dbReference>
<keyword evidence="1" id="KW-0472">Membrane</keyword>
<dbReference type="AlphaFoldDB" id="A0A6I2UQG9"/>
<dbReference type="PANTHER" id="PTHR35867">
    <property type="entry name" value="PROTEIN RSEC"/>
    <property type="match status" value="1"/>
</dbReference>
<name>A0A6I2UQG9_9FIRM</name>
<comment type="caution">
    <text evidence="2">The sequence shown here is derived from an EMBL/GenBank/DDBJ whole genome shotgun (WGS) entry which is preliminary data.</text>
</comment>
<dbReference type="Pfam" id="PF04246">
    <property type="entry name" value="RseC_MucC"/>
    <property type="match status" value="1"/>
</dbReference>